<evidence type="ECO:0000313" key="1">
    <source>
        <dbReference type="EMBL" id="KAE9408825.1"/>
    </source>
</evidence>
<accession>A0A6A4IJU6</accession>
<organism evidence="1 2">
    <name type="scientific">Gymnopus androsaceus JB14</name>
    <dbReference type="NCBI Taxonomy" id="1447944"/>
    <lineage>
        <taxon>Eukaryota</taxon>
        <taxon>Fungi</taxon>
        <taxon>Dikarya</taxon>
        <taxon>Basidiomycota</taxon>
        <taxon>Agaricomycotina</taxon>
        <taxon>Agaricomycetes</taxon>
        <taxon>Agaricomycetidae</taxon>
        <taxon>Agaricales</taxon>
        <taxon>Marasmiineae</taxon>
        <taxon>Omphalotaceae</taxon>
        <taxon>Gymnopus</taxon>
    </lineage>
</organism>
<protein>
    <submittedName>
        <fullName evidence="1">Uncharacterized protein</fullName>
    </submittedName>
</protein>
<dbReference type="Proteomes" id="UP000799118">
    <property type="component" value="Unassembled WGS sequence"/>
</dbReference>
<dbReference type="EMBL" id="ML769389">
    <property type="protein sequence ID" value="KAE9408825.1"/>
    <property type="molecule type" value="Genomic_DNA"/>
</dbReference>
<evidence type="ECO:0000313" key="2">
    <source>
        <dbReference type="Proteomes" id="UP000799118"/>
    </source>
</evidence>
<dbReference type="Gene3D" id="3.30.200.20">
    <property type="entry name" value="Phosphorylase Kinase, domain 1"/>
    <property type="match status" value="1"/>
</dbReference>
<dbReference type="OrthoDB" id="5979581at2759"/>
<name>A0A6A4IJU6_9AGAR</name>
<keyword evidence="2" id="KW-1185">Reference proteome</keyword>
<sequence length="114" mass="13065">MTRKEGIRELLDTFKLRGSQGEHHHFVHEPLGMSMKTLPELCPGHKLTDELLKLFPIHLFLTLNCLHTDANMIRAGKTCKLKFHLRIEDEMVATLGAPPLNCLRRSRTPSAYIH</sequence>
<proteinExistence type="predicted"/>
<dbReference type="Gene3D" id="1.10.510.10">
    <property type="entry name" value="Transferase(Phosphotransferase) domain 1"/>
    <property type="match status" value="1"/>
</dbReference>
<gene>
    <name evidence="1" type="ORF">BT96DRAFT_985162</name>
</gene>
<dbReference type="AlphaFoldDB" id="A0A6A4IJU6"/>
<reference evidence="1" key="1">
    <citation type="journal article" date="2019" name="Environ. Microbiol.">
        <title>Fungal ecological strategies reflected in gene transcription - a case study of two litter decomposers.</title>
        <authorList>
            <person name="Barbi F."/>
            <person name="Kohler A."/>
            <person name="Barry K."/>
            <person name="Baskaran P."/>
            <person name="Daum C."/>
            <person name="Fauchery L."/>
            <person name="Ihrmark K."/>
            <person name="Kuo A."/>
            <person name="LaButti K."/>
            <person name="Lipzen A."/>
            <person name="Morin E."/>
            <person name="Grigoriev I.V."/>
            <person name="Henrissat B."/>
            <person name="Lindahl B."/>
            <person name="Martin F."/>
        </authorList>
    </citation>
    <scope>NUCLEOTIDE SEQUENCE</scope>
    <source>
        <strain evidence="1">JB14</strain>
    </source>
</reference>